<dbReference type="OrthoDB" id="5643756at2"/>
<dbReference type="STRING" id="456.Ljor_1543"/>
<dbReference type="EMBL" id="LNYJ01000011">
    <property type="protein sequence ID" value="KTD17237.1"/>
    <property type="molecule type" value="Genomic_DNA"/>
</dbReference>
<dbReference type="PATRIC" id="fig|456.5.peg.1649"/>
<dbReference type="RefSeq" id="WP_058471014.1">
    <property type="nucleotide sequence ID" value="NZ_CAAAIC010000003.1"/>
</dbReference>
<evidence type="ECO:0000313" key="2">
    <source>
        <dbReference type="Proteomes" id="UP000055035"/>
    </source>
</evidence>
<proteinExistence type="predicted"/>
<accession>A0A0W0VAR2</accession>
<dbReference type="AlphaFoldDB" id="A0A0W0VAR2"/>
<evidence type="ECO:0000313" key="1">
    <source>
        <dbReference type="EMBL" id="KTD17237.1"/>
    </source>
</evidence>
<sequence length="296" mass="34268">MSEIRLSKQEEQWIIEQRITRLTDNEEALIYPMGAERFLASVLSGAREDRYNIGKDIKEKDVLLVPGYGNTAFLFAEAGAKSVTVCDKDPVTIAWIKAFKKYYHYRECIKGKNYPTIGELLTALTKWYPPLIILPKIKLRTILFWFIRPKALRRIYIVYLLQLVRAAVLSKVNDQFELQKYIIFYAKEIKQLLKSDKCLTFDTAYVPYLLAVNNGIEKEKDVVRFIQQLLELVPNGHILVTPSQRTKEFYLGGQSYFVTTGHPDIQSIPGLKNHFLGEDKYWFNTQGLAIFGKVKL</sequence>
<keyword evidence="2" id="KW-1185">Reference proteome</keyword>
<dbReference type="Proteomes" id="UP000055035">
    <property type="component" value="Unassembled WGS sequence"/>
</dbReference>
<reference evidence="1 2" key="1">
    <citation type="submission" date="2015-11" db="EMBL/GenBank/DDBJ databases">
        <title>Genomic analysis of 38 Legionella species identifies large and diverse effector repertoires.</title>
        <authorList>
            <person name="Burstein D."/>
            <person name="Amaro F."/>
            <person name="Zusman T."/>
            <person name="Lifshitz Z."/>
            <person name="Cohen O."/>
            <person name="Gilbert J.A."/>
            <person name="Pupko T."/>
            <person name="Shuman H.A."/>
            <person name="Segal G."/>
        </authorList>
    </citation>
    <scope>NUCLEOTIDE SEQUENCE [LARGE SCALE GENOMIC DNA]</scope>
    <source>
        <strain evidence="1 2">BL-540</strain>
    </source>
</reference>
<comment type="caution">
    <text evidence="1">The sequence shown here is derived from an EMBL/GenBank/DDBJ whole genome shotgun (WGS) entry which is preliminary data.</text>
</comment>
<organism evidence="1 2">
    <name type="scientific">Legionella jordanis</name>
    <dbReference type="NCBI Taxonomy" id="456"/>
    <lineage>
        <taxon>Bacteria</taxon>
        <taxon>Pseudomonadati</taxon>
        <taxon>Pseudomonadota</taxon>
        <taxon>Gammaproteobacteria</taxon>
        <taxon>Legionellales</taxon>
        <taxon>Legionellaceae</taxon>
        <taxon>Legionella</taxon>
    </lineage>
</organism>
<gene>
    <name evidence="1" type="ORF">Ljor_1543</name>
</gene>
<name>A0A0W0VAR2_9GAMM</name>
<protein>
    <submittedName>
        <fullName evidence="1">ABC transporter permease</fullName>
    </submittedName>
</protein>